<dbReference type="AlphaFoldDB" id="A0ABD2N2T0"/>
<name>A0ABD2N2T0_9CUCU</name>
<dbReference type="SUPFAM" id="SSF57756">
    <property type="entry name" value="Retrovirus zinc finger-like domains"/>
    <property type="match status" value="1"/>
</dbReference>
<accession>A0ABD2N2T0</accession>
<proteinExistence type="predicted"/>
<reference evidence="2 3" key="1">
    <citation type="journal article" date="2021" name="BMC Biol.">
        <title>Horizontally acquired antibacterial genes associated with adaptive radiation of ladybird beetles.</title>
        <authorList>
            <person name="Li H.S."/>
            <person name="Tang X.F."/>
            <person name="Huang Y.H."/>
            <person name="Xu Z.Y."/>
            <person name="Chen M.L."/>
            <person name="Du X.Y."/>
            <person name="Qiu B.Y."/>
            <person name="Chen P.T."/>
            <person name="Zhang W."/>
            <person name="Slipinski A."/>
            <person name="Escalona H.E."/>
            <person name="Waterhouse R.M."/>
            <person name="Zwick A."/>
            <person name="Pang H."/>
        </authorList>
    </citation>
    <scope>NUCLEOTIDE SEQUENCE [LARGE SCALE GENOMIC DNA]</scope>
    <source>
        <strain evidence="2">SYSU2018</strain>
    </source>
</reference>
<comment type="caution">
    <text evidence="2">The sequence shown here is derived from an EMBL/GenBank/DDBJ whole genome shotgun (WGS) entry which is preliminary data.</text>
</comment>
<dbReference type="Proteomes" id="UP001516400">
    <property type="component" value="Unassembled WGS sequence"/>
</dbReference>
<evidence type="ECO:0000313" key="3">
    <source>
        <dbReference type="Proteomes" id="UP001516400"/>
    </source>
</evidence>
<protein>
    <submittedName>
        <fullName evidence="2">Uncharacterized protein</fullName>
    </submittedName>
</protein>
<evidence type="ECO:0000313" key="2">
    <source>
        <dbReference type="EMBL" id="KAL3272964.1"/>
    </source>
</evidence>
<gene>
    <name evidence="2" type="ORF">HHI36_014421</name>
</gene>
<feature type="region of interest" description="Disordered" evidence="1">
    <location>
        <begin position="35"/>
        <end position="58"/>
    </location>
</feature>
<sequence>MNTKVVSLFGLLKDKSVVVESDKVRTLGCSQGLESIDSDDTLSSDDDEPVSPSQGVLTSTPKARTVQLLFNRLKVPPSEAQQIKFYQTQLALVDIQTYSDLKHLCRQLEHRREAVEVFQPPTRKQQAAVLEPDLDYVGVEYLAEVHALENYHQNDSPSLRNNFTSLYYISLKPGHRATGCFEPKRKMCDRCRKPDGTVRTCTNCSRPSRNGPRH</sequence>
<evidence type="ECO:0000256" key="1">
    <source>
        <dbReference type="SAM" id="MobiDB-lite"/>
    </source>
</evidence>
<feature type="compositionally biased region" description="Acidic residues" evidence="1">
    <location>
        <begin position="36"/>
        <end position="49"/>
    </location>
</feature>
<keyword evidence="3" id="KW-1185">Reference proteome</keyword>
<dbReference type="InterPro" id="IPR036875">
    <property type="entry name" value="Znf_CCHC_sf"/>
</dbReference>
<organism evidence="2 3">
    <name type="scientific">Cryptolaemus montrouzieri</name>
    <dbReference type="NCBI Taxonomy" id="559131"/>
    <lineage>
        <taxon>Eukaryota</taxon>
        <taxon>Metazoa</taxon>
        <taxon>Ecdysozoa</taxon>
        <taxon>Arthropoda</taxon>
        <taxon>Hexapoda</taxon>
        <taxon>Insecta</taxon>
        <taxon>Pterygota</taxon>
        <taxon>Neoptera</taxon>
        <taxon>Endopterygota</taxon>
        <taxon>Coleoptera</taxon>
        <taxon>Polyphaga</taxon>
        <taxon>Cucujiformia</taxon>
        <taxon>Coccinelloidea</taxon>
        <taxon>Coccinellidae</taxon>
        <taxon>Scymninae</taxon>
        <taxon>Scymnini</taxon>
        <taxon>Cryptolaemus</taxon>
    </lineage>
</organism>
<dbReference type="EMBL" id="JABFTP020000062">
    <property type="protein sequence ID" value="KAL3272964.1"/>
    <property type="molecule type" value="Genomic_DNA"/>
</dbReference>